<dbReference type="InterPro" id="IPR051043">
    <property type="entry name" value="Sulfatase_Mod_Factor_Kinase"/>
</dbReference>
<feature type="domain" description="Sulfatase-modifying factor enzyme-like" evidence="2">
    <location>
        <begin position="547"/>
        <end position="767"/>
    </location>
</feature>
<dbReference type="Proteomes" id="UP001146120">
    <property type="component" value="Unassembled WGS sequence"/>
</dbReference>
<sequence length="776" mass="88239">MRSPSTGAIVLLMLHASLLGCVRAWDAQPDGYEVIDGPEDPSKTEEWRQDWLTWRKMELRTARYDPAATCNVYNLPSAAWTQRNFVQAFLMLHDRAIYDRESKNFTVTKYVRQMEERVGRLDSVLLWPSYPNSGIDNRNQWDLLRTVPGGLPALRTLVDEFHSHNIRVILPYNPWDTNTRDEDNLADTVRMYLADVTMLQRMADAIGVDGFNGDTMYGVPKAFYNCTTVSSAPLLATPEGGVPTAFLSHNPVSWGYFWGYAHFPPVARAKFLESRHMVQICARWSLNKITDLQAAFFNGVGYVLWENVWGIWNRMTEREDAAARRIFHILRHFSFATVSAVWKPYTEALLARPGQQVAASEFPAEQQGVTLFTIVSASPKEEFIHLLMNVASTSGSRVFDVYHGIELSTQRNSKNQTVLPLMVEANGFAAVAVFQNDPDHAFAKFLDEMQQMAATPLHEFSMSRPLLKQTLVDATGASAEEHKMRIASSTLIDVDRASMVRIAGDTNWWFNVSGVQIEPVHEWTPTWPQFGTGVQFPWEDRPWNNHSVQLTISDFLIDKHPVTNGQYATFLRQSGYIPSELDRFLLHWGNRSDAATGQPTAPSSWTIPVGDEDRPVVYVAYEDAVSYARFFNKRLVHDWEWQYVASNGDEYTTYPWGNELDATRMPTVSHSKDPPLPEAVGSHGHGRTKKHEVEDLVGHVWQMTDQFVDEHTRGLLLRGGSHYRPIASTLADPNWYFPQAVDATKHNRILMLSESYDRSAMIGFRCAADREVEQMF</sequence>
<reference evidence="3" key="1">
    <citation type="submission" date="2022-11" db="EMBL/GenBank/DDBJ databases">
        <authorList>
            <person name="Morgan W.R."/>
            <person name="Tartar A."/>
        </authorList>
    </citation>
    <scope>NUCLEOTIDE SEQUENCE</scope>
    <source>
        <strain evidence="3">ARSEF 373</strain>
    </source>
</reference>
<protein>
    <recommendedName>
        <fullName evidence="2">Sulfatase-modifying factor enzyme-like domain-containing protein</fullName>
    </recommendedName>
</protein>
<name>A0AAV2YJ51_9STRA</name>
<dbReference type="InterPro" id="IPR017853">
    <property type="entry name" value="GH"/>
</dbReference>
<evidence type="ECO:0000313" key="4">
    <source>
        <dbReference type="Proteomes" id="UP001146120"/>
    </source>
</evidence>
<dbReference type="InterPro" id="IPR005532">
    <property type="entry name" value="SUMF_dom"/>
</dbReference>
<evidence type="ECO:0000256" key="1">
    <source>
        <dbReference type="SAM" id="SignalP"/>
    </source>
</evidence>
<feature type="chain" id="PRO_5043449922" description="Sulfatase-modifying factor enzyme-like domain-containing protein" evidence="1">
    <location>
        <begin position="25"/>
        <end position="776"/>
    </location>
</feature>
<dbReference type="InterPro" id="IPR042095">
    <property type="entry name" value="SUMF_sf"/>
</dbReference>
<dbReference type="SUPFAM" id="SSF56436">
    <property type="entry name" value="C-type lectin-like"/>
    <property type="match status" value="1"/>
</dbReference>
<dbReference type="GO" id="GO:0120147">
    <property type="term" value="F:formylglycine-generating oxidase activity"/>
    <property type="evidence" value="ECO:0007669"/>
    <property type="project" value="TreeGrafter"/>
</dbReference>
<evidence type="ECO:0000259" key="2">
    <source>
        <dbReference type="Pfam" id="PF03781"/>
    </source>
</evidence>
<dbReference type="InterPro" id="IPR016187">
    <property type="entry name" value="CTDL_fold"/>
</dbReference>
<proteinExistence type="predicted"/>
<dbReference type="Gene3D" id="3.90.1580.10">
    <property type="entry name" value="paralog of FGE (formylglycine-generating enzyme)"/>
    <property type="match status" value="1"/>
</dbReference>
<dbReference type="PANTHER" id="PTHR23150">
    <property type="entry name" value="SULFATASE MODIFYING FACTOR 1, 2"/>
    <property type="match status" value="1"/>
</dbReference>
<organism evidence="3 4">
    <name type="scientific">Lagenidium giganteum</name>
    <dbReference type="NCBI Taxonomy" id="4803"/>
    <lineage>
        <taxon>Eukaryota</taxon>
        <taxon>Sar</taxon>
        <taxon>Stramenopiles</taxon>
        <taxon>Oomycota</taxon>
        <taxon>Peronosporomycetes</taxon>
        <taxon>Pythiales</taxon>
        <taxon>Pythiaceae</taxon>
    </lineage>
</organism>
<evidence type="ECO:0000313" key="3">
    <source>
        <dbReference type="EMBL" id="DAZ95017.1"/>
    </source>
</evidence>
<dbReference type="SUPFAM" id="SSF51445">
    <property type="entry name" value="(Trans)glycosidases"/>
    <property type="match status" value="1"/>
</dbReference>
<dbReference type="Pfam" id="PF03781">
    <property type="entry name" value="FGE-sulfatase"/>
    <property type="match status" value="1"/>
</dbReference>
<feature type="signal peptide" evidence="1">
    <location>
        <begin position="1"/>
        <end position="24"/>
    </location>
</feature>
<accession>A0AAV2YJ51</accession>
<dbReference type="AlphaFoldDB" id="A0AAV2YJ51"/>
<dbReference type="EMBL" id="DAKRPA010000222">
    <property type="protein sequence ID" value="DAZ95017.1"/>
    <property type="molecule type" value="Genomic_DNA"/>
</dbReference>
<keyword evidence="4" id="KW-1185">Reference proteome</keyword>
<keyword evidence="1" id="KW-0732">Signal</keyword>
<dbReference type="PANTHER" id="PTHR23150:SF19">
    <property type="entry name" value="FORMYLGLYCINE-GENERATING ENZYME"/>
    <property type="match status" value="1"/>
</dbReference>
<dbReference type="PROSITE" id="PS51257">
    <property type="entry name" value="PROKAR_LIPOPROTEIN"/>
    <property type="match status" value="1"/>
</dbReference>
<comment type="caution">
    <text evidence="3">The sequence shown here is derived from an EMBL/GenBank/DDBJ whole genome shotgun (WGS) entry which is preliminary data.</text>
</comment>
<gene>
    <name evidence="3" type="ORF">N0F65_003643</name>
</gene>
<reference evidence="3" key="2">
    <citation type="journal article" date="2023" name="Microbiol Resour">
        <title>Decontamination and Annotation of the Draft Genome Sequence of the Oomycete Lagenidium giganteum ARSEF 373.</title>
        <authorList>
            <person name="Morgan W.R."/>
            <person name="Tartar A."/>
        </authorList>
    </citation>
    <scope>NUCLEOTIDE SEQUENCE</scope>
    <source>
        <strain evidence="3">ARSEF 373</strain>
    </source>
</reference>